<gene>
    <name evidence="3" type="ORF">BJX66DRAFT_316382</name>
</gene>
<accession>A0ABR4FN69</accession>
<dbReference type="SMART" id="SM00906">
    <property type="entry name" value="Fungal_trans"/>
    <property type="match status" value="1"/>
</dbReference>
<dbReference type="InterPro" id="IPR007219">
    <property type="entry name" value="XnlR_reg_dom"/>
</dbReference>
<evidence type="ECO:0000259" key="2">
    <source>
        <dbReference type="SMART" id="SM00906"/>
    </source>
</evidence>
<protein>
    <submittedName>
        <fullName evidence="3">Fungal-specific transcription factor domain-containing protein</fullName>
    </submittedName>
</protein>
<dbReference type="EMBL" id="JBFTWV010000171">
    <property type="protein sequence ID" value="KAL2784684.1"/>
    <property type="molecule type" value="Genomic_DNA"/>
</dbReference>
<evidence type="ECO:0000313" key="4">
    <source>
        <dbReference type="Proteomes" id="UP001610563"/>
    </source>
</evidence>
<dbReference type="Pfam" id="PF04082">
    <property type="entry name" value="Fungal_trans"/>
    <property type="match status" value="1"/>
</dbReference>
<proteinExistence type="predicted"/>
<comment type="caution">
    <text evidence="3">The sequence shown here is derived from an EMBL/GenBank/DDBJ whole genome shotgun (WGS) entry which is preliminary data.</text>
</comment>
<organism evidence="3 4">
    <name type="scientific">Aspergillus keveii</name>
    <dbReference type="NCBI Taxonomy" id="714993"/>
    <lineage>
        <taxon>Eukaryota</taxon>
        <taxon>Fungi</taxon>
        <taxon>Dikarya</taxon>
        <taxon>Ascomycota</taxon>
        <taxon>Pezizomycotina</taxon>
        <taxon>Eurotiomycetes</taxon>
        <taxon>Eurotiomycetidae</taxon>
        <taxon>Eurotiales</taxon>
        <taxon>Aspergillaceae</taxon>
        <taxon>Aspergillus</taxon>
        <taxon>Aspergillus subgen. Nidulantes</taxon>
    </lineage>
</organism>
<dbReference type="PANTHER" id="PTHR31668:SF4">
    <property type="entry name" value="TRANSCRIPTIONAL ACTIVATOR PROTEIN DAL81"/>
    <property type="match status" value="1"/>
</dbReference>
<dbReference type="InterPro" id="IPR050797">
    <property type="entry name" value="Carb_Metab_Trans_Reg"/>
</dbReference>
<sequence>MALPAISPGIDSAAGSLLLNHSQEHPDHAEPPPDQAMFDELFLSLYGTPSPEGLPRSLDNLQDATAQLCGLTGDMDPYVLQHYRYDANSEFAFSKLTIRQVQQSGVPVQFLLSKQELSSDSRAEAELSAMGPANLDCIVPPEIGDRLIKLFLRFVQPQFPVLCESAPPDPKSAPTHLLAAIYCIAQPFVTFDDHLCVELAYTPPSAQLLSNMAWRSLNQSLSQPTISSIQTAIILLLKLPSNALVLDSAWKWTLLGMTVSMAHTLGLYLDPQSWNLPAAEIILRRRLSWSIYALDKWLAFSFGRPSHISRDDWLVTGLTQPDLTSNGQGVYAFPLELSKLTAILDSTLSSLYSIRASAALSGDFRKTLETARPFLGELAEWAQQLSSTSPRGAIAPLYVAYHAVRIVIFRALLRPFSHTKSQPMPEDKDEWDAAKVHIRQAARTEIDAALSRVSSLTAVDYQVFWAPWYKTCFALITHLIFLLAVTSHLEHQNTTDGQPQTEEAIDAETEYHDLRKLLDHAREIFRLHARSLDIIKFALLRIDAVFWMGWEKVLGFT</sequence>
<evidence type="ECO:0000313" key="3">
    <source>
        <dbReference type="EMBL" id="KAL2784684.1"/>
    </source>
</evidence>
<dbReference type="PANTHER" id="PTHR31668">
    <property type="entry name" value="GLUCOSE TRANSPORT TRANSCRIPTION REGULATOR RGT1-RELATED-RELATED"/>
    <property type="match status" value="1"/>
</dbReference>
<dbReference type="Proteomes" id="UP001610563">
    <property type="component" value="Unassembled WGS sequence"/>
</dbReference>
<keyword evidence="1" id="KW-0539">Nucleus</keyword>
<dbReference type="CDD" id="cd12148">
    <property type="entry name" value="fungal_TF_MHR"/>
    <property type="match status" value="1"/>
</dbReference>
<evidence type="ECO:0000256" key="1">
    <source>
        <dbReference type="ARBA" id="ARBA00023242"/>
    </source>
</evidence>
<keyword evidence="4" id="KW-1185">Reference proteome</keyword>
<reference evidence="3 4" key="1">
    <citation type="submission" date="2024-07" db="EMBL/GenBank/DDBJ databases">
        <title>Section-level genome sequencing and comparative genomics of Aspergillus sections Usti and Cavernicolus.</title>
        <authorList>
            <consortium name="Lawrence Berkeley National Laboratory"/>
            <person name="Nybo J.L."/>
            <person name="Vesth T.C."/>
            <person name="Theobald S."/>
            <person name="Frisvad J.C."/>
            <person name="Larsen T.O."/>
            <person name="Kjaerboelling I."/>
            <person name="Rothschild-Mancinelli K."/>
            <person name="Lyhne E.K."/>
            <person name="Kogle M.E."/>
            <person name="Barry K."/>
            <person name="Clum A."/>
            <person name="Na H."/>
            <person name="Ledsgaard L."/>
            <person name="Lin J."/>
            <person name="Lipzen A."/>
            <person name="Kuo A."/>
            <person name="Riley R."/>
            <person name="Mondo S."/>
            <person name="Labutti K."/>
            <person name="Haridas S."/>
            <person name="Pangalinan J."/>
            <person name="Salamov A.A."/>
            <person name="Simmons B.A."/>
            <person name="Magnuson J.K."/>
            <person name="Chen J."/>
            <person name="Drula E."/>
            <person name="Henrissat B."/>
            <person name="Wiebenga A."/>
            <person name="Lubbers R.J."/>
            <person name="Gomes A.C."/>
            <person name="Makela M.R."/>
            <person name="Stajich J."/>
            <person name="Grigoriev I.V."/>
            <person name="Mortensen U.H."/>
            <person name="De Vries R.P."/>
            <person name="Baker S.E."/>
            <person name="Andersen M.R."/>
        </authorList>
    </citation>
    <scope>NUCLEOTIDE SEQUENCE [LARGE SCALE GENOMIC DNA]</scope>
    <source>
        <strain evidence="3 4">CBS 209.92</strain>
    </source>
</reference>
<feature type="domain" description="Xylanolytic transcriptional activator regulatory" evidence="2">
    <location>
        <begin position="251"/>
        <end position="324"/>
    </location>
</feature>
<name>A0ABR4FN69_9EURO</name>